<dbReference type="Gene3D" id="2.60.200.60">
    <property type="match status" value="1"/>
</dbReference>
<dbReference type="InterPro" id="IPR008727">
    <property type="entry name" value="PAAR_motif"/>
</dbReference>
<gene>
    <name evidence="1" type="ORF">ACFFU4_07140</name>
</gene>
<name>A0ABV5HYM8_9RHOB</name>
<dbReference type="EMBL" id="JBHMEC010000011">
    <property type="protein sequence ID" value="MFB9149524.1"/>
    <property type="molecule type" value="Genomic_DNA"/>
</dbReference>
<evidence type="ECO:0000313" key="2">
    <source>
        <dbReference type="Proteomes" id="UP001589670"/>
    </source>
</evidence>
<organism evidence="1 2">
    <name type="scientific">Roseovarius ramblicola</name>
    <dbReference type="NCBI Taxonomy" id="2022336"/>
    <lineage>
        <taxon>Bacteria</taxon>
        <taxon>Pseudomonadati</taxon>
        <taxon>Pseudomonadota</taxon>
        <taxon>Alphaproteobacteria</taxon>
        <taxon>Rhodobacterales</taxon>
        <taxon>Roseobacteraceae</taxon>
        <taxon>Roseovarius</taxon>
    </lineage>
</organism>
<evidence type="ECO:0000313" key="1">
    <source>
        <dbReference type="EMBL" id="MFB9149524.1"/>
    </source>
</evidence>
<accession>A0ABV5HYM8</accession>
<sequence>MARITQDSAGGTIVGDLVPTVKVNGTAVAVVGAAVASHGKAPHAAPVMAEGSGTVTAGGIALCREGDAASCGHVATGSGDVSAG</sequence>
<comment type="caution">
    <text evidence="1">The sequence shown here is derived from an EMBL/GenBank/DDBJ whole genome shotgun (WGS) entry which is preliminary data.</text>
</comment>
<dbReference type="RefSeq" id="WP_377068526.1">
    <property type="nucleotide sequence ID" value="NZ_JBHMEC010000011.1"/>
</dbReference>
<dbReference type="Pfam" id="PF05488">
    <property type="entry name" value="PAAR_motif"/>
    <property type="match status" value="1"/>
</dbReference>
<proteinExistence type="predicted"/>
<reference evidence="1 2" key="1">
    <citation type="submission" date="2024-09" db="EMBL/GenBank/DDBJ databases">
        <authorList>
            <person name="Sun Q."/>
            <person name="Mori K."/>
        </authorList>
    </citation>
    <scope>NUCLEOTIDE SEQUENCE [LARGE SCALE GENOMIC DNA]</scope>
    <source>
        <strain evidence="1 2">CECT 9424</strain>
    </source>
</reference>
<protein>
    <submittedName>
        <fullName evidence="1">PAAR domain-containing protein</fullName>
    </submittedName>
</protein>
<keyword evidence="2" id="KW-1185">Reference proteome</keyword>
<dbReference type="Proteomes" id="UP001589670">
    <property type="component" value="Unassembled WGS sequence"/>
</dbReference>